<organism evidence="2 3">
    <name type="scientific">Lottia gigantea</name>
    <name type="common">Giant owl limpet</name>
    <dbReference type="NCBI Taxonomy" id="225164"/>
    <lineage>
        <taxon>Eukaryota</taxon>
        <taxon>Metazoa</taxon>
        <taxon>Spiralia</taxon>
        <taxon>Lophotrochozoa</taxon>
        <taxon>Mollusca</taxon>
        <taxon>Gastropoda</taxon>
        <taxon>Patellogastropoda</taxon>
        <taxon>Lottioidea</taxon>
        <taxon>Lottiidae</taxon>
        <taxon>Lottia</taxon>
    </lineage>
</organism>
<feature type="compositionally biased region" description="Basic and acidic residues" evidence="1">
    <location>
        <begin position="837"/>
        <end position="848"/>
    </location>
</feature>
<feature type="compositionally biased region" description="Low complexity" evidence="1">
    <location>
        <begin position="142"/>
        <end position="169"/>
    </location>
</feature>
<feature type="region of interest" description="Disordered" evidence="1">
    <location>
        <begin position="294"/>
        <end position="746"/>
    </location>
</feature>
<reference evidence="2 3" key="1">
    <citation type="journal article" date="2013" name="Nature">
        <title>Insights into bilaterian evolution from three spiralian genomes.</title>
        <authorList>
            <person name="Simakov O."/>
            <person name="Marletaz F."/>
            <person name="Cho S.J."/>
            <person name="Edsinger-Gonzales E."/>
            <person name="Havlak P."/>
            <person name="Hellsten U."/>
            <person name="Kuo D.H."/>
            <person name="Larsson T."/>
            <person name="Lv J."/>
            <person name="Arendt D."/>
            <person name="Savage R."/>
            <person name="Osoegawa K."/>
            <person name="de Jong P."/>
            <person name="Grimwood J."/>
            <person name="Chapman J.A."/>
            <person name="Shapiro H."/>
            <person name="Aerts A."/>
            <person name="Otillar R.P."/>
            <person name="Terry A.Y."/>
            <person name="Boore J.L."/>
            <person name="Grigoriev I.V."/>
            <person name="Lindberg D.R."/>
            <person name="Seaver E.C."/>
            <person name="Weisblat D.A."/>
            <person name="Putnam N.H."/>
            <person name="Rokhsar D.S."/>
        </authorList>
    </citation>
    <scope>NUCLEOTIDE SEQUENCE [LARGE SCALE GENOMIC DNA]</scope>
</reference>
<evidence type="ECO:0008006" key="4">
    <source>
        <dbReference type="Google" id="ProtNLM"/>
    </source>
</evidence>
<name>V4A2Y6_LOTGI</name>
<feature type="region of interest" description="Disordered" evidence="1">
    <location>
        <begin position="35"/>
        <end position="64"/>
    </location>
</feature>
<feature type="compositionally biased region" description="Basic and acidic residues" evidence="1">
    <location>
        <begin position="584"/>
        <end position="594"/>
    </location>
</feature>
<feature type="compositionally biased region" description="Basic and acidic residues" evidence="1">
    <location>
        <begin position="552"/>
        <end position="564"/>
    </location>
</feature>
<feature type="compositionally biased region" description="Basic and acidic residues" evidence="1">
    <location>
        <begin position="436"/>
        <end position="445"/>
    </location>
</feature>
<feature type="region of interest" description="Disordered" evidence="1">
    <location>
        <begin position="253"/>
        <end position="282"/>
    </location>
</feature>
<accession>V4A2Y6</accession>
<dbReference type="OrthoDB" id="9806920at2759"/>
<feature type="compositionally biased region" description="Pro residues" evidence="1">
    <location>
        <begin position="814"/>
        <end position="830"/>
    </location>
</feature>
<dbReference type="KEGG" id="lgi:LOTGIDRAFT_159013"/>
<dbReference type="GeneID" id="20237927"/>
<dbReference type="EMBL" id="KB201262">
    <property type="protein sequence ID" value="ESO98223.1"/>
    <property type="molecule type" value="Genomic_DNA"/>
</dbReference>
<feature type="compositionally biased region" description="Basic residues" evidence="1">
    <location>
        <begin position="271"/>
        <end position="282"/>
    </location>
</feature>
<feature type="compositionally biased region" description="Basic and acidic residues" evidence="1">
    <location>
        <begin position="642"/>
        <end position="663"/>
    </location>
</feature>
<dbReference type="Proteomes" id="UP000030746">
    <property type="component" value="Unassembled WGS sequence"/>
</dbReference>
<feature type="compositionally biased region" description="Polar residues" evidence="1">
    <location>
        <begin position="45"/>
        <end position="54"/>
    </location>
</feature>
<feature type="compositionally biased region" description="Basic and acidic residues" evidence="1">
    <location>
        <begin position="493"/>
        <end position="503"/>
    </location>
</feature>
<dbReference type="CTD" id="20237927"/>
<feature type="compositionally biased region" description="Polar residues" evidence="1">
    <location>
        <begin position="535"/>
        <end position="545"/>
    </location>
</feature>
<feature type="compositionally biased region" description="Basic and acidic residues" evidence="1">
    <location>
        <begin position="257"/>
        <end position="270"/>
    </location>
</feature>
<proteinExistence type="predicted"/>
<feature type="compositionally biased region" description="Low complexity" evidence="1">
    <location>
        <begin position="35"/>
        <end position="44"/>
    </location>
</feature>
<feature type="compositionally biased region" description="Basic and acidic residues" evidence="1">
    <location>
        <begin position="698"/>
        <end position="709"/>
    </location>
</feature>
<feature type="compositionally biased region" description="Polar residues" evidence="1">
    <location>
        <begin position="726"/>
        <end position="746"/>
    </location>
</feature>
<feature type="compositionally biased region" description="Basic and acidic residues" evidence="1">
    <location>
        <begin position="510"/>
        <end position="519"/>
    </location>
</feature>
<feature type="compositionally biased region" description="Basic and acidic residues" evidence="1">
    <location>
        <begin position="365"/>
        <end position="383"/>
    </location>
</feature>
<sequence length="974" mass="109710">MDMNDALQLQKVYNIQLHDMGTSKLYQSPSAAYSSGYNRGSSYSTPNRSLSYDPSSRYAGNVNNSSVRDRMKKFAEPKYDYSSNRYPSIDRSTVGRDRYSSLDRVSNRSGYLSDYGGSPRSFGSWDRASSKSGRSYGGGSREGSPVSTRSSRYDYSSSASPYSTYSYKSGSDISPAQKRYDRQNSGGFDGPPKAASTPVDSVQKRRTSQSSFVPINVRGRQAAITDTDSESDDSCPEAEKRGVKYLICRGTSPIPEEGEHRRDRKIESIAKTKRIKCPKRRSVISRRGFNTVDCATQTNLDQQQVRRQRQQKNNEDDEPPPQRRPRQQKDRSLEEEDQPPIRRPRGLRLDDDTLDTPQRKPRGGTKKEENDSSKTFYKYRDKFLTPALPAMPSSTYVGGGGSSRGSRSSYGYKADPPQEKSWRQAVYGELAPARQPRADDTETDSRSVANEEEDRSSRQSRRRRERERAAAEEEYSAAEERRAARRSGPSRSSSREDLLDDKPRRKRHSSKELLDDKPLTPENLSLRESIEKVNQWKQQLPSPSQYEEEVAEDGRRRPAADRAPRRLISRSGSNDSILDDDYDEGKLPNKDFRKSRLNKAPGYKESDGSIQHRPGLKKSGSSSEAISRDDSPNRMRHGSSRLQRDSSRESILDDRRKSRRDTWEASDSAGSQFGFNREDSPNRNSRHSGRSGRTSRQSSREDMLSDRSHQHPQLARQGAVDDQYRNRMSNISNDDGGRMQSSMSQHSIASNATLPDLVPPEGDYNHPDNNTRHINRANNRTGFIGNVQDIDSVLSDANKRRRMNRNGLSIMDAPVPPHAHAPLQPSPVTSPSPQAGDRYDFNQYDGKKQRPNSYSFEAKQQKDRNRVAMRQSKSHDDKLIDIEDENIQQETAIKQSSSPKSGRGQPSPTAQAMWVTLQQKKGLVAISDFIALCEKPAPPKVIQIPGALDDSNFNGYANANEMLENLGIDVSKVS</sequence>
<keyword evidence="3" id="KW-1185">Reference proteome</keyword>
<feature type="region of interest" description="Disordered" evidence="1">
    <location>
        <begin position="107"/>
        <end position="238"/>
    </location>
</feature>
<feature type="compositionally biased region" description="Acidic residues" evidence="1">
    <location>
        <begin position="227"/>
        <end position="236"/>
    </location>
</feature>
<dbReference type="OMA" id="KWGDEPK"/>
<feature type="region of interest" description="Disordered" evidence="1">
    <location>
        <begin position="808"/>
        <end position="879"/>
    </location>
</feature>
<gene>
    <name evidence="2" type="ORF">LOTGIDRAFT_159013</name>
</gene>
<evidence type="ECO:0000256" key="1">
    <source>
        <dbReference type="SAM" id="MobiDB-lite"/>
    </source>
</evidence>
<evidence type="ECO:0000313" key="2">
    <source>
        <dbReference type="EMBL" id="ESO98223.1"/>
    </source>
</evidence>
<dbReference type="HOGENOM" id="CLU_304888_0_0_1"/>
<feature type="region of interest" description="Disordered" evidence="1">
    <location>
        <begin position="890"/>
        <end position="909"/>
    </location>
</feature>
<protein>
    <recommendedName>
        <fullName evidence="4">FHOD1 N-terminal GTPase-binding domain-containing protein</fullName>
    </recommendedName>
</protein>
<evidence type="ECO:0000313" key="3">
    <source>
        <dbReference type="Proteomes" id="UP000030746"/>
    </source>
</evidence>
<dbReference type="AlphaFoldDB" id="V4A2Y6"/>
<dbReference type="RefSeq" id="XP_009050929.1">
    <property type="nucleotide sequence ID" value="XM_009052681.1"/>
</dbReference>